<dbReference type="PANTHER" id="PTHR30461">
    <property type="entry name" value="DNA-INVERTASE FROM LAMBDOID PROPHAGE"/>
    <property type="match status" value="1"/>
</dbReference>
<comment type="caution">
    <text evidence="3">The sequence shown here is derived from an EMBL/GenBank/DDBJ whole genome shotgun (WGS) entry which is preliminary data.</text>
</comment>
<name>A0ABU7FY68_9ACTN</name>
<evidence type="ECO:0000313" key="4">
    <source>
        <dbReference type="Proteomes" id="UP001333996"/>
    </source>
</evidence>
<organism evidence="3 4">
    <name type="scientific">Streptomyces chiangmaiensis</name>
    <dbReference type="NCBI Taxonomy" id="766497"/>
    <lineage>
        <taxon>Bacteria</taxon>
        <taxon>Bacillati</taxon>
        <taxon>Actinomycetota</taxon>
        <taxon>Actinomycetes</taxon>
        <taxon>Kitasatosporales</taxon>
        <taxon>Streptomycetaceae</taxon>
        <taxon>Streptomyces</taxon>
    </lineage>
</organism>
<dbReference type="InterPro" id="IPR050639">
    <property type="entry name" value="SSR_resolvase"/>
</dbReference>
<evidence type="ECO:0000313" key="3">
    <source>
        <dbReference type="EMBL" id="MED7828886.1"/>
    </source>
</evidence>
<reference evidence="3" key="1">
    <citation type="submission" date="2024-01" db="EMBL/GenBank/DDBJ databases">
        <title>First draft genome sequence data of TA4-1, the type strain of Gram-positive actinobacterium Streptomyces chiangmaiensis.</title>
        <authorList>
            <person name="Yasawong M."/>
            <person name="Nantapong N."/>
        </authorList>
    </citation>
    <scope>NUCLEOTIDE SEQUENCE</scope>
    <source>
        <strain evidence="3">TA4-1</strain>
    </source>
</reference>
<protein>
    <submittedName>
        <fullName evidence="3">Zinc ribbon domain-containing protein</fullName>
    </submittedName>
</protein>
<dbReference type="Proteomes" id="UP001333996">
    <property type="component" value="Unassembled WGS sequence"/>
</dbReference>
<feature type="domain" description="Recombinase zinc beta ribbon" evidence="2">
    <location>
        <begin position="68"/>
        <end position="128"/>
    </location>
</feature>
<dbReference type="InterPro" id="IPR025827">
    <property type="entry name" value="Zn_ribbon_recom_dom"/>
</dbReference>
<dbReference type="RefSeq" id="WP_329513189.1">
    <property type="nucleotide sequence ID" value="NZ_JAYWVC010000554.1"/>
</dbReference>
<dbReference type="Pfam" id="PF13408">
    <property type="entry name" value="Zn_ribbon_recom"/>
    <property type="match status" value="1"/>
</dbReference>
<keyword evidence="4" id="KW-1185">Reference proteome</keyword>
<sequence>RRIEHRRQQPGRPSTGRVVRGEDEWLVFIPDALPAYITIEQYRANLARLAANAARAETPGTVRSGPALLAGLVRCGRCGKRMTVRYHQHAGSTRPDYVCARQMTDYGSGERCQALNGACVDAFVTAQVLAALAPAALEVSLRAAQQVLAERAELDKIWSQRLERAAINADRARRCYRLAEPENRLVVRQLEKDWEQALAAQQTLQEEYDRFTQTRPRTLTAAEQRAITALAGDIEGLWSAETTTDADRKEIIRALVEQVTVTVLGTSERVTVTITWAGGRTTTGETTRPVALLQQLSYYPQIKERIRELAGQGHRAEAIAQRLHAEGFRPARGRGNRISASAVKAILRELGTLPPPARPRSASPPGEEPGRDEWWLEDLATELDMPAVTLYSWIYRSWVNARKESRRPYRWILHAGPTQLAELRERRTRPPGWYTRLRWTDTEPTIPTQDEDQTASSHL</sequence>
<dbReference type="EMBL" id="JAYWVC010000554">
    <property type="protein sequence ID" value="MED7828886.1"/>
    <property type="molecule type" value="Genomic_DNA"/>
</dbReference>
<feature type="region of interest" description="Disordered" evidence="1">
    <location>
        <begin position="351"/>
        <end position="372"/>
    </location>
</feature>
<evidence type="ECO:0000259" key="2">
    <source>
        <dbReference type="Pfam" id="PF13408"/>
    </source>
</evidence>
<feature type="region of interest" description="Disordered" evidence="1">
    <location>
        <begin position="440"/>
        <end position="459"/>
    </location>
</feature>
<gene>
    <name evidence="3" type="ORF">VXC91_45470</name>
</gene>
<dbReference type="PANTHER" id="PTHR30461:SF23">
    <property type="entry name" value="DNA RECOMBINASE-RELATED"/>
    <property type="match status" value="1"/>
</dbReference>
<feature type="compositionally biased region" description="Polar residues" evidence="1">
    <location>
        <begin position="442"/>
        <end position="459"/>
    </location>
</feature>
<feature type="non-terminal residue" evidence="3">
    <location>
        <position position="1"/>
    </location>
</feature>
<accession>A0ABU7FY68</accession>
<proteinExistence type="predicted"/>
<evidence type="ECO:0000256" key="1">
    <source>
        <dbReference type="SAM" id="MobiDB-lite"/>
    </source>
</evidence>